<evidence type="ECO:0000256" key="3">
    <source>
        <dbReference type="ARBA" id="ARBA00023163"/>
    </source>
</evidence>
<dbReference type="RefSeq" id="WP_368376468.1">
    <property type="nucleotide sequence ID" value="NZ_JBFRYB010000001.1"/>
</dbReference>
<name>A0ABV3TXQ7_9GAMM</name>
<keyword evidence="2" id="KW-0238">DNA-binding</keyword>
<keyword evidence="1" id="KW-0805">Transcription regulation</keyword>
<sequence>MADLSISPQMDAVIQSIYRGALESPPWQQFLGELRTLLGGNFATLLLRPPNIHEKGVVLNSAVFSADIYHAYNDTYFALDPFVNLPDGDVVTISEFLSVADFQQSEYFRSYLQPSDVMHILGADLWGSEGLLARLRVTRPESVDDFGDGEKDLCRLLLPHLRQAIEIHSRLRESELERSLYADTFGQLAVGVITLDAQAAVLSSNPVARRLIDTSRGLVLRNGSLQLEDSREQRAFGTLLAEVVSAHHQQLACCVRAFRLADRAQLQGLSLLLRPLPLSDRSGEHSPAVAVFISDPMAPRQAPSEVLTALFGLTPAEARLAIRLVNGLSLEEAAISLGVSRNTAKSHLSAIFSKTGVARQTQLIQLILNSVVTLAGVQVVEE</sequence>
<keyword evidence="6" id="KW-1185">Reference proteome</keyword>
<dbReference type="Proteomes" id="UP001557484">
    <property type="component" value="Unassembled WGS sequence"/>
</dbReference>
<dbReference type="PANTHER" id="PTHR44688">
    <property type="entry name" value="DNA-BINDING TRANSCRIPTIONAL ACTIVATOR DEVR_DOSR"/>
    <property type="match status" value="1"/>
</dbReference>
<evidence type="ECO:0000313" key="5">
    <source>
        <dbReference type="EMBL" id="MEX1666390.1"/>
    </source>
</evidence>
<keyword evidence="3" id="KW-0804">Transcription</keyword>
<gene>
    <name evidence="5" type="ORF">AB4875_12935</name>
</gene>
<evidence type="ECO:0000256" key="1">
    <source>
        <dbReference type="ARBA" id="ARBA00023015"/>
    </source>
</evidence>
<accession>A0ABV3TXQ7</accession>
<evidence type="ECO:0000259" key="4">
    <source>
        <dbReference type="SMART" id="SM00421"/>
    </source>
</evidence>
<organism evidence="5 6">
    <name type="scientific">Zhongshania arctica</name>
    <dbReference type="NCBI Taxonomy" id="3238302"/>
    <lineage>
        <taxon>Bacteria</taxon>
        <taxon>Pseudomonadati</taxon>
        <taxon>Pseudomonadota</taxon>
        <taxon>Gammaproteobacteria</taxon>
        <taxon>Cellvibrionales</taxon>
        <taxon>Spongiibacteraceae</taxon>
        <taxon>Zhongshania</taxon>
    </lineage>
</organism>
<dbReference type="PANTHER" id="PTHR44688:SF16">
    <property type="entry name" value="DNA-BINDING TRANSCRIPTIONAL ACTIVATOR DEVR_DOSR"/>
    <property type="match status" value="1"/>
</dbReference>
<proteinExistence type="predicted"/>
<feature type="domain" description="HTH luxR-type" evidence="4">
    <location>
        <begin position="310"/>
        <end position="367"/>
    </location>
</feature>
<dbReference type="SMART" id="SM00421">
    <property type="entry name" value="HTH_LUXR"/>
    <property type="match status" value="1"/>
</dbReference>
<dbReference type="Gene3D" id="1.10.10.10">
    <property type="entry name" value="Winged helix-like DNA-binding domain superfamily/Winged helix DNA-binding domain"/>
    <property type="match status" value="1"/>
</dbReference>
<dbReference type="EMBL" id="JBFRYB010000001">
    <property type="protein sequence ID" value="MEX1666390.1"/>
    <property type="molecule type" value="Genomic_DNA"/>
</dbReference>
<evidence type="ECO:0000256" key="2">
    <source>
        <dbReference type="ARBA" id="ARBA00023125"/>
    </source>
</evidence>
<dbReference type="InterPro" id="IPR000792">
    <property type="entry name" value="Tscrpt_reg_LuxR_C"/>
</dbReference>
<evidence type="ECO:0000313" key="6">
    <source>
        <dbReference type="Proteomes" id="UP001557484"/>
    </source>
</evidence>
<dbReference type="InterPro" id="IPR016032">
    <property type="entry name" value="Sig_transdc_resp-reg_C-effctor"/>
</dbReference>
<comment type="caution">
    <text evidence="5">The sequence shown here is derived from an EMBL/GenBank/DDBJ whole genome shotgun (WGS) entry which is preliminary data.</text>
</comment>
<protein>
    <submittedName>
        <fullName evidence="5">LuxR C-terminal-related transcriptional regulator</fullName>
    </submittedName>
</protein>
<dbReference type="SUPFAM" id="SSF46894">
    <property type="entry name" value="C-terminal effector domain of the bipartite response regulators"/>
    <property type="match status" value="1"/>
</dbReference>
<reference evidence="5 6" key="1">
    <citation type="journal article" date="2011" name="Int. J. Syst. Evol. Microbiol.">
        <title>Zhongshania antarctica gen. nov., sp. nov. and Zhongshania guokunii sp. nov., gammaproteobacteria respectively isolated from coastal attached (fast) ice and surface seawater of the Antarctic.</title>
        <authorList>
            <person name="Li H.J."/>
            <person name="Zhang X.Y."/>
            <person name="Chen C.X."/>
            <person name="Zhang Y.J."/>
            <person name="Gao Z.M."/>
            <person name="Yu Y."/>
            <person name="Chen X.L."/>
            <person name="Chen B."/>
            <person name="Zhang Y.Z."/>
        </authorList>
    </citation>
    <scope>NUCLEOTIDE SEQUENCE [LARGE SCALE GENOMIC DNA]</scope>
    <source>
        <strain evidence="5 6">R06B22</strain>
    </source>
</reference>
<dbReference type="InterPro" id="IPR036388">
    <property type="entry name" value="WH-like_DNA-bd_sf"/>
</dbReference>